<dbReference type="Proteomes" id="UP001165378">
    <property type="component" value="Unassembled WGS sequence"/>
</dbReference>
<dbReference type="EMBL" id="JAKFHA010000051">
    <property type="protein sequence ID" value="MCF2533557.1"/>
    <property type="molecule type" value="Genomic_DNA"/>
</dbReference>
<keyword evidence="2" id="KW-1185">Reference proteome</keyword>
<sequence length="68" mass="7429">MDARPAPAPDHSRLGRPIDARPRFAPEHAALMTTLHGLAPADWTKEAVPGWTVRELAAEACRIVSIVY</sequence>
<proteinExistence type="predicted"/>
<dbReference type="Gene3D" id="1.20.120.450">
    <property type="entry name" value="dinb family like domain"/>
    <property type="match status" value="1"/>
</dbReference>
<evidence type="ECO:0000313" key="1">
    <source>
        <dbReference type="EMBL" id="MCF2533557.1"/>
    </source>
</evidence>
<dbReference type="SUPFAM" id="SSF109854">
    <property type="entry name" value="DinB/YfiT-like putative metalloenzymes"/>
    <property type="match status" value="1"/>
</dbReference>
<dbReference type="AlphaFoldDB" id="A0AA41Q958"/>
<reference evidence="1" key="1">
    <citation type="submission" date="2022-01" db="EMBL/GenBank/DDBJ databases">
        <title>Genome-Based Taxonomic Classification of the Phylum Actinobacteria.</title>
        <authorList>
            <person name="Gao Y."/>
        </authorList>
    </citation>
    <scope>NUCLEOTIDE SEQUENCE</scope>
    <source>
        <strain evidence="1">KLBMP 8922</strain>
    </source>
</reference>
<dbReference type="InterPro" id="IPR034660">
    <property type="entry name" value="DinB/YfiT-like"/>
</dbReference>
<name>A0AA41Q958_9ACTN</name>
<organism evidence="1 2">
    <name type="scientific">Yinghuangia soli</name>
    <dbReference type="NCBI Taxonomy" id="2908204"/>
    <lineage>
        <taxon>Bacteria</taxon>
        <taxon>Bacillati</taxon>
        <taxon>Actinomycetota</taxon>
        <taxon>Actinomycetes</taxon>
        <taxon>Kitasatosporales</taxon>
        <taxon>Streptomycetaceae</taxon>
        <taxon>Yinghuangia</taxon>
    </lineage>
</organism>
<accession>A0AA41Q958</accession>
<protein>
    <submittedName>
        <fullName evidence="1">Uncharacterized protein</fullName>
    </submittedName>
</protein>
<evidence type="ECO:0000313" key="2">
    <source>
        <dbReference type="Proteomes" id="UP001165378"/>
    </source>
</evidence>
<comment type="caution">
    <text evidence="1">The sequence shown here is derived from an EMBL/GenBank/DDBJ whole genome shotgun (WGS) entry which is preliminary data.</text>
</comment>
<gene>
    <name evidence="1" type="ORF">LZ495_40950</name>
</gene>